<dbReference type="InterPro" id="IPR044143">
    <property type="entry name" value="GlgB_N_E_set_prok"/>
</dbReference>
<dbReference type="NCBIfam" id="NF008967">
    <property type="entry name" value="PRK12313.1"/>
    <property type="match status" value="1"/>
</dbReference>
<keyword evidence="6 10" id="KW-0328">Glycosyltransferase</keyword>
<evidence type="ECO:0000256" key="9">
    <source>
        <dbReference type="ARBA" id="ARBA00023277"/>
    </source>
</evidence>
<keyword evidence="8 10" id="KW-0320">Glycogen biosynthesis</keyword>
<dbReference type="GO" id="GO:0003844">
    <property type="term" value="F:1,4-alpha-glucan branching enzyme activity"/>
    <property type="evidence" value="ECO:0007669"/>
    <property type="project" value="UniProtKB-UniRule"/>
</dbReference>
<evidence type="ECO:0000256" key="4">
    <source>
        <dbReference type="ARBA" id="ARBA00009000"/>
    </source>
</evidence>
<dbReference type="PANTHER" id="PTHR43651:SF3">
    <property type="entry name" value="1,4-ALPHA-GLUCAN-BRANCHING ENZYME"/>
    <property type="match status" value="1"/>
</dbReference>
<evidence type="ECO:0000256" key="7">
    <source>
        <dbReference type="ARBA" id="ARBA00022679"/>
    </source>
</evidence>
<feature type="domain" description="Glycosyl hydrolase family 13 catalytic" evidence="13">
    <location>
        <begin position="160"/>
        <end position="502"/>
    </location>
</feature>
<dbReference type="InterPro" id="IPR006047">
    <property type="entry name" value="GH13_cat_dom"/>
</dbReference>
<comment type="function">
    <text evidence="2 10">Catalyzes the formation of the alpha-1,6-glucosidic linkages in glycogen by scission of a 1,4-alpha-linked oligosaccharide from growing alpha-1,4-glucan chains and the subsequent attachment of the oligosaccharide to the alpha-1,6 position.</text>
</comment>
<dbReference type="Pfam" id="PF00128">
    <property type="entry name" value="Alpha-amylase"/>
    <property type="match status" value="1"/>
</dbReference>
<proteinExistence type="inferred from homology"/>
<evidence type="ECO:0000256" key="8">
    <source>
        <dbReference type="ARBA" id="ARBA00023056"/>
    </source>
</evidence>
<comment type="pathway">
    <text evidence="3 10">Glycan biosynthesis; glycogen biosynthesis.</text>
</comment>
<accession>A0A9D1DYH3</accession>
<dbReference type="PIRSF" id="PIRSF000463">
    <property type="entry name" value="GlgB"/>
    <property type="match status" value="1"/>
</dbReference>
<dbReference type="CDD" id="cd02855">
    <property type="entry name" value="E_set_GBE_prok_N"/>
    <property type="match status" value="1"/>
</dbReference>
<dbReference type="InterPro" id="IPR006048">
    <property type="entry name" value="A-amylase/branching_C"/>
</dbReference>
<dbReference type="SUPFAM" id="SSF51011">
    <property type="entry name" value="Glycosyl hydrolase domain"/>
    <property type="match status" value="1"/>
</dbReference>
<evidence type="ECO:0000256" key="5">
    <source>
        <dbReference type="ARBA" id="ARBA00022600"/>
    </source>
</evidence>
<feature type="compositionally biased region" description="Basic and acidic residues" evidence="12">
    <location>
        <begin position="642"/>
        <end position="671"/>
    </location>
</feature>
<dbReference type="InterPro" id="IPR006407">
    <property type="entry name" value="GlgB"/>
</dbReference>
<feature type="region of interest" description="Disordered" evidence="12">
    <location>
        <begin position="638"/>
        <end position="700"/>
    </location>
</feature>
<keyword evidence="7 10" id="KW-0808">Transferase</keyword>
<dbReference type="GO" id="GO:0043169">
    <property type="term" value="F:cation binding"/>
    <property type="evidence" value="ECO:0007669"/>
    <property type="project" value="InterPro"/>
</dbReference>
<dbReference type="EC" id="2.4.1.18" evidence="10"/>
<dbReference type="HAMAP" id="MF_00685">
    <property type="entry name" value="GlgB"/>
    <property type="match status" value="1"/>
</dbReference>
<comment type="similarity">
    <text evidence="4 10">Belongs to the glycosyl hydrolase 13 family. GlgB subfamily.</text>
</comment>
<dbReference type="NCBIfam" id="NF003811">
    <property type="entry name" value="PRK05402.1"/>
    <property type="match status" value="1"/>
</dbReference>
<dbReference type="AlphaFoldDB" id="A0A9D1DYH3"/>
<dbReference type="Proteomes" id="UP000824241">
    <property type="component" value="Unassembled WGS sequence"/>
</dbReference>
<reference evidence="14" key="1">
    <citation type="submission" date="2020-10" db="EMBL/GenBank/DDBJ databases">
        <authorList>
            <person name="Gilroy R."/>
        </authorList>
    </citation>
    <scope>NUCLEOTIDE SEQUENCE</scope>
    <source>
        <strain evidence="14">CHK189-12415</strain>
    </source>
</reference>
<evidence type="ECO:0000256" key="6">
    <source>
        <dbReference type="ARBA" id="ARBA00022676"/>
    </source>
</evidence>
<dbReference type="Pfam" id="PF02922">
    <property type="entry name" value="CBM_48"/>
    <property type="match status" value="1"/>
</dbReference>
<comment type="catalytic activity">
    <reaction evidence="1 10">
        <text>Transfers a segment of a (1-&gt;4)-alpha-D-glucan chain to a primary hydroxy group in a similar glucan chain.</text>
        <dbReference type="EC" id="2.4.1.18"/>
    </reaction>
</comment>
<reference evidence="14" key="2">
    <citation type="journal article" date="2021" name="PeerJ">
        <title>Extensive microbial diversity within the chicken gut microbiome revealed by metagenomics and culture.</title>
        <authorList>
            <person name="Gilroy R."/>
            <person name="Ravi A."/>
            <person name="Getino M."/>
            <person name="Pursley I."/>
            <person name="Horton D.L."/>
            <person name="Alikhan N.F."/>
            <person name="Baker D."/>
            <person name="Gharbi K."/>
            <person name="Hall N."/>
            <person name="Watson M."/>
            <person name="Adriaenssens E.M."/>
            <person name="Foster-Nyarko E."/>
            <person name="Jarju S."/>
            <person name="Secka A."/>
            <person name="Antonio M."/>
            <person name="Oren A."/>
            <person name="Chaudhuri R.R."/>
            <person name="La Ragione R."/>
            <person name="Hildebrand F."/>
            <person name="Pallen M.J."/>
        </authorList>
    </citation>
    <scope>NUCLEOTIDE SEQUENCE</scope>
    <source>
        <strain evidence="14">CHK189-12415</strain>
    </source>
</reference>
<dbReference type="SMART" id="SM00642">
    <property type="entry name" value="Aamy"/>
    <property type="match status" value="1"/>
</dbReference>
<dbReference type="CDD" id="cd11322">
    <property type="entry name" value="AmyAc_Glg_BE"/>
    <property type="match status" value="1"/>
</dbReference>
<protein>
    <recommendedName>
        <fullName evidence="10">1,4-alpha-glucan branching enzyme GlgB</fullName>
        <ecNumber evidence="10">2.4.1.18</ecNumber>
    </recommendedName>
    <alternativeName>
        <fullName evidence="10">1,4-alpha-D-glucan:1,4-alpha-D-glucan 6-glucosyl-transferase</fullName>
    </alternativeName>
    <alternativeName>
        <fullName evidence="10">Alpha-(1-&gt;4)-glucan branching enzyme</fullName>
    </alternativeName>
    <alternativeName>
        <fullName evidence="10">Glycogen branching enzyme</fullName>
        <shortName evidence="10">BE</shortName>
    </alternativeName>
</protein>
<dbReference type="GO" id="GO:0005829">
    <property type="term" value="C:cytosol"/>
    <property type="evidence" value="ECO:0007669"/>
    <property type="project" value="TreeGrafter"/>
</dbReference>
<name>A0A9D1DYH3_9FIRM</name>
<dbReference type="InterPro" id="IPR037439">
    <property type="entry name" value="Branching_enzy"/>
</dbReference>
<dbReference type="GO" id="GO:0005978">
    <property type="term" value="P:glycogen biosynthetic process"/>
    <property type="evidence" value="ECO:0007669"/>
    <property type="project" value="UniProtKB-UniRule"/>
</dbReference>
<evidence type="ECO:0000256" key="1">
    <source>
        <dbReference type="ARBA" id="ARBA00000826"/>
    </source>
</evidence>
<evidence type="ECO:0000256" key="3">
    <source>
        <dbReference type="ARBA" id="ARBA00004964"/>
    </source>
</evidence>
<sequence length="700" mass="80116">MSELNSIQSHPDAGNRPDDSMAVYLFHQGSNYKCYEYFGCHKAEGGHVFRTWAPNARAVYITGEFCGWDPRRWPMEKISDGGIWEVTIPGLNQYDLYKIVVESPDGELLYHADPYASHNETRPGTASKVYDLPDYQWGDAAWMEERRKADIVNRPMNIYEMHAGSWKKGENGETLDYERLADELIPYIQEMGYTHIELMPLSEYPFDGSWGYQVTGYFAPTSRYGTPEMMMRFIDRCHQAGIGVLMDWVPAHFPRDAHGLRRFDGTPCYEYADPRKGEHPDWGTMIFDYGRGEVISFLISSAANWADRYHIDGLRVDAVASMLYLDYGKKDGNWMPNIYGGNWNLEAIELLKRFNNYLHSAFPGVVTIAEESTAFPKVTHPVDEDGLGFDFKWNMGWMNDTIRYMQTDPFFRKGVHNNLTFSLTYAFSENYILPLSHDEVVHGKASLIGKMPGEYEVKFANLRAYIAYMYAHPGKKLVFMGSEMAQFDEWSEEKTIGWDLLKFDMHRKFWEFSKALCRFYRETSPFWEEDGSWDGFDWLSCDNAEQNIISFLRRDHAGNELIVVCNFSSVTREKYRIGVPRRGRYDELFSTDNADFGGSGTLNGQVYTKQAPMHGRPCCVELTLPAFSTIFLYKKASPKPRPTVEKKGAAHKASDTRRVKSGEAAAKKTAEAKTASKAKKAAPKAKTPAKKPRKKAKADE</sequence>
<feature type="active site" description="Proton donor" evidence="10 11">
    <location>
        <position position="370"/>
    </location>
</feature>
<dbReference type="Gene3D" id="2.60.40.10">
    <property type="entry name" value="Immunoglobulins"/>
    <property type="match status" value="1"/>
</dbReference>
<dbReference type="Gene3D" id="3.20.20.80">
    <property type="entry name" value="Glycosidases"/>
    <property type="match status" value="1"/>
</dbReference>
<evidence type="ECO:0000256" key="11">
    <source>
        <dbReference type="PIRSR" id="PIRSR000463-1"/>
    </source>
</evidence>
<dbReference type="FunFam" id="2.60.40.1180:FF:000002">
    <property type="entry name" value="1,4-alpha-glucan branching enzyme GlgB"/>
    <property type="match status" value="1"/>
</dbReference>
<dbReference type="InterPro" id="IPR004193">
    <property type="entry name" value="Glyco_hydro_13_N"/>
</dbReference>
<feature type="compositionally biased region" description="Basic residues" evidence="12">
    <location>
        <begin position="676"/>
        <end position="700"/>
    </location>
</feature>
<dbReference type="Pfam" id="PF02806">
    <property type="entry name" value="Alpha-amylase_C"/>
    <property type="match status" value="1"/>
</dbReference>
<evidence type="ECO:0000313" key="14">
    <source>
        <dbReference type="EMBL" id="HIR61530.1"/>
    </source>
</evidence>
<dbReference type="GO" id="GO:0004553">
    <property type="term" value="F:hydrolase activity, hydrolyzing O-glycosyl compounds"/>
    <property type="evidence" value="ECO:0007669"/>
    <property type="project" value="InterPro"/>
</dbReference>
<evidence type="ECO:0000256" key="12">
    <source>
        <dbReference type="SAM" id="MobiDB-lite"/>
    </source>
</evidence>
<dbReference type="InterPro" id="IPR013780">
    <property type="entry name" value="Glyco_hydro_b"/>
</dbReference>
<comment type="caution">
    <text evidence="14">The sequence shown here is derived from an EMBL/GenBank/DDBJ whole genome shotgun (WGS) entry which is preliminary data.</text>
</comment>
<dbReference type="NCBIfam" id="TIGR01515">
    <property type="entry name" value="branching_enzym"/>
    <property type="match status" value="1"/>
</dbReference>
<keyword evidence="5 10" id="KW-0321">Glycogen metabolism</keyword>
<dbReference type="FunFam" id="3.20.20.80:FF:000003">
    <property type="entry name" value="1,4-alpha-glucan branching enzyme GlgB"/>
    <property type="match status" value="1"/>
</dbReference>
<dbReference type="SUPFAM" id="SSF51445">
    <property type="entry name" value="(Trans)glycosidases"/>
    <property type="match status" value="1"/>
</dbReference>
<dbReference type="InterPro" id="IPR013783">
    <property type="entry name" value="Ig-like_fold"/>
</dbReference>
<feature type="active site" description="Nucleophile" evidence="10 11">
    <location>
        <position position="317"/>
    </location>
</feature>
<evidence type="ECO:0000259" key="13">
    <source>
        <dbReference type="SMART" id="SM00642"/>
    </source>
</evidence>
<dbReference type="InterPro" id="IPR017853">
    <property type="entry name" value="GH"/>
</dbReference>
<keyword evidence="9 10" id="KW-0119">Carbohydrate metabolism</keyword>
<organism evidence="14 15">
    <name type="scientific">Candidatus Faecivivens stercoravium</name>
    <dbReference type="NCBI Taxonomy" id="2840803"/>
    <lineage>
        <taxon>Bacteria</taxon>
        <taxon>Bacillati</taxon>
        <taxon>Bacillota</taxon>
        <taxon>Clostridia</taxon>
        <taxon>Eubacteriales</taxon>
        <taxon>Oscillospiraceae</taxon>
        <taxon>Oscillospiraceae incertae sedis</taxon>
        <taxon>Candidatus Faecivivens</taxon>
    </lineage>
</organism>
<dbReference type="PANTHER" id="PTHR43651">
    <property type="entry name" value="1,4-ALPHA-GLUCAN-BRANCHING ENZYME"/>
    <property type="match status" value="1"/>
</dbReference>
<evidence type="ECO:0000313" key="15">
    <source>
        <dbReference type="Proteomes" id="UP000824241"/>
    </source>
</evidence>
<dbReference type="EMBL" id="DVHA01000264">
    <property type="protein sequence ID" value="HIR61530.1"/>
    <property type="molecule type" value="Genomic_DNA"/>
</dbReference>
<gene>
    <name evidence="10 14" type="primary">glgB</name>
    <name evidence="14" type="ORF">IAB37_08165</name>
</gene>
<comment type="subunit">
    <text evidence="10">Monomer.</text>
</comment>
<dbReference type="Gene3D" id="2.60.40.1180">
    <property type="entry name" value="Golgi alpha-mannosidase II"/>
    <property type="match status" value="1"/>
</dbReference>
<evidence type="ECO:0000256" key="10">
    <source>
        <dbReference type="HAMAP-Rule" id="MF_00685"/>
    </source>
</evidence>
<evidence type="ECO:0000256" key="2">
    <source>
        <dbReference type="ARBA" id="ARBA00002953"/>
    </source>
</evidence>